<dbReference type="CDD" id="cd01098">
    <property type="entry name" value="PAN_AP_plant"/>
    <property type="match status" value="1"/>
</dbReference>
<dbReference type="PROSITE" id="PS50927">
    <property type="entry name" value="BULB_LECTIN"/>
    <property type="match status" value="1"/>
</dbReference>
<feature type="domain" description="Protein kinase" evidence="7">
    <location>
        <begin position="480"/>
        <end position="642"/>
    </location>
</feature>
<dbReference type="SMART" id="SM00473">
    <property type="entry name" value="PAN_AP"/>
    <property type="match status" value="1"/>
</dbReference>
<dbReference type="PANTHER" id="PTHR32444:SF225">
    <property type="entry name" value="BNACNNG38150D PROTEIN"/>
    <property type="match status" value="1"/>
</dbReference>
<dbReference type="SMART" id="SM00108">
    <property type="entry name" value="B_lectin"/>
    <property type="match status" value="1"/>
</dbReference>
<evidence type="ECO:0000259" key="8">
    <source>
        <dbReference type="PROSITE" id="PS50927"/>
    </source>
</evidence>
<keyword evidence="5" id="KW-0812">Transmembrane</keyword>
<feature type="domain" description="Apple" evidence="9">
    <location>
        <begin position="309"/>
        <end position="392"/>
    </location>
</feature>
<dbReference type="InterPro" id="IPR001480">
    <property type="entry name" value="Bulb-type_lectin_dom"/>
</dbReference>
<dbReference type="Pfam" id="PF08276">
    <property type="entry name" value="PAN_2"/>
    <property type="match status" value="1"/>
</dbReference>
<dbReference type="InterPro" id="IPR036426">
    <property type="entry name" value="Bulb-type_lectin_dom_sf"/>
</dbReference>
<dbReference type="InterPro" id="IPR003609">
    <property type="entry name" value="Pan_app"/>
</dbReference>
<name>A0AAU9SAF3_THLAR</name>
<evidence type="ECO:0000256" key="5">
    <source>
        <dbReference type="SAM" id="Phobius"/>
    </source>
</evidence>
<dbReference type="GO" id="GO:0048544">
    <property type="term" value="P:recognition of pollen"/>
    <property type="evidence" value="ECO:0007669"/>
    <property type="project" value="InterPro"/>
</dbReference>
<dbReference type="EMBL" id="OU466861">
    <property type="protein sequence ID" value="CAH2064090.1"/>
    <property type="molecule type" value="Genomic_DNA"/>
</dbReference>
<dbReference type="Gene3D" id="2.90.10.10">
    <property type="entry name" value="Bulb-type lectin domain"/>
    <property type="match status" value="1"/>
</dbReference>
<dbReference type="PROSITE" id="PS50948">
    <property type="entry name" value="PAN"/>
    <property type="match status" value="1"/>
</dbReference>
<reference evidence="10 11" key="1">
    <citation type="submission" date="2022-03" db="EMBL/GenBank/DDBJ databases">
        <authorList>
            <person name="Nunn A."/>
            <person name="Chopra R."/>
            <person name="Nunn A."/>
            <person name="Contreras Garrido A."/>
        </authorList>
    </citation>
    <scope>NUCLEOTIDE SEQUENCE [LARGE SCALE GENOMIC DNA]</scope>
</reference>
<dbReference type="AlphaFoldDB" id="A0AAU9SAF3"/>
<feature type="transmembrane region" description="Helical" evidence="5">
    <location>
        <begin position="407"/>
        <end position="427"/>
    </location>
</feature>
<evidence type="ECO:0000313" key="10">
    <source>
        <dbReference type="EMBL" id="CAH2064090.1"/>
    </source>
</evidence>
<accession>A0AAU9SAF3</accession>
<dbReference type="PROSITE" id="PS00107">
    <property type="entry name" value="PROTEIN_KINASE_ATP"/>
    <property type="match status" value="1"/>
</dbReference>
<dbReference type="SUPFAM" id="SSF51110">
    <property type="entry name" value="alpha-D-mannose-specific plant lectins"/>
    <property type="match status" value="1"/>
</dbReference>
<evidence type="ECO:0000259" key="7">
    <source>
        <dbReference type="PROSITE" id="PS50011"/>
    </source>
</evidence>
<evidence type="ECO:0000256" key="6">
    <source>
        <dbReference type="SAM" id="SignalP"/>
    </source>
</evidence>
<keyword evidence="4" id="KW-0547">Nucleotide-binding</keyword>
<evidence type="ECO:0000256" key="1">
    <source>
        <dbReference type="ARBA" id="ARBA00022729"/>
    </source>
</evidence>
<proteinExistence type="predicted"/>
<dbReference type="PROSITE" id="PS50011">
    <property type="entry name" value="PROTEIN_KINASE_DOM"/>
    <property type="match status" value="1"/>
</dbReference>
<feature type="chain" id="PRO_5043538325" evidence="6">
    <location>
        <begin position="21"/>
        <end position="642"/>
    </location>
</feature>
<keyword evidence="4" id="KW-0067">ATP-binding</keyword>
<keyword evidence="2" id="KW-1015">Disulfide bond</keyword>
<gene>
    <name evidence="10" type="ORF">TAV2_LOCUS15397</name>
</gene>
<dbReference type="CDD" id="cd00028">
    <property type="entry name" value="B_lectin"/>
    <property type="match status" value="1"/>
</dbReference>
<sequence>MPYRIIWFLLLINCFPLAWSSSLLTISSNGTIVSPQNTFELGFFKLAQGRSDRWYLGIWYSSISPREYVWVANRELPMYKSGALNLSNSNLLLINQFGTVVWSSNIVVPSPPSSPVVAELLDNGNFVLRQPGLSFEFPTDTLVPGMDLTKGANRSLSSWKSKDDPSVGQFSYKMMPGNDPNLPEMFLWMGTEPVYRDGLFFMGDTSWGKIHVFGEKEKGYLHLKVTYSGAVQLSSWSPTTEHLDLLWYRPYGRCDVYGEHCGSNSVCDVDEMHTVWKCTCFEGFEPRYPIERRQNRKSDGCKRITRLSCDGNTFQTLKNVKLPDTKNAILEKSIGFKGCGKRCLKDCNCTGFASLDMGTSGSDQDCLIYSSDELVDIRNLVLGGQDLHVKVADSHFETGTSGESKGLIIAATTIVTLVILSFAMFWWRWKRIQKRTRETVLSGRCQARNTDLPMDGDRTDVGHVVSQMEYQTIREATDDFSDSNKLGKGGFGTVYKGILNDGKEIAVKRLEKLSNEGRSQFFNEIELISNVQHRNLVWRNWEQERLPELIDPFLLDSSLSQSTVFQIVRSFQIGLLCVQERAEDRPQMSSVVVMLETAATLPRPKPPGYCYHYATATSTAFEIGSTSVEPLGPDIVSVLVPR</sequence>
<keyword evidence="11" id="KW-1185">Reference proteome</keyword>
<dbReference type="Pfam" id="PF00069">
    <property type="entry name" value="Pkinase"/>
    <property type="match status" value="1"/>
</dbReference>
<keyword evidence="5" id="KW-1133">Transmembrane helix</keyword>
<evidence type="ECO:0000256" key="3">
    <source>
        <dbReference type="ARBA" id="ARBA00023180"/>
    </source>
</evidence>
<dbReference type="GO" id="GO:0004672">
    <property type="term" value="F:protein kinase activity"/>
    <property type="evidence" value="ECO:0007669"/>
    <property type="project" value="InterPro"/>
</dbReference>
<organism evidence="10 11">
    <name type="scientific">Thlaspi arvense</name>
    <name type="common">Field penny-cress</name>
    <dbReference type="NCBI Taxonomy" id="13288"/>
    <lineage>
        <taxon>Eukaryota</taxon>
        <taxon>Viridiplantae</taxon>
        <taxon>Streptophyta</taxon>
        <taxon>Embryophyta</taxon>
        <taxon>Tracheophyta</taxon>
        <taxon>Spermatophyta</taxon>
        <taxon>Magnoliopsida</taxon>
        <taxon>eudicotyledons</taxon>
        <taxon>Gunneridae</taxon>
        <taxon>Pentapetalae</taxon>
        <taxon>rosids</taxon>
        <taxon>malvids</taxon>
        <taxon>Brassicales</taxon>
        <taxon>Brassicaceae</taxon>
        <taxon>Thlaspideae</taxon>
        <taxon>Thlaspi</taxon>
    </lineage>
</organism>
<dbReference type="SUPFAM" id="SSF56112">
    <property type="entry name" value="Protein kinase-like (PK-like)"/>
    <property type="match status" value="1"/>
</dbReference>
<evidence type="ECO:0000313" key="11">
    <source>
        <dbReference type="Proteomes" id="UP000836841"/>
    </source>
</evidence>
<keyword evidence="1 6" id="KW-0732">Signal</keyword>
<dbReference type="InterPro" id="IPR000719">
    <property type="entry name" value="Prot_kinase_dom"/>
</dbReference>
<evidence type="ECO:0000259" key="9">
    <source>
        <dbReference type="PROSITE" id="PS50948"/>
    </source>
</evidence>
<dbReference type="InterPro" id="IPR000858">
    <property type="entry name" value="S_locus_glycoprot_dom"/>
</dbReference>
<keyword evidence="3" id="KW-0325">Glycoprotein</keyword>
<evidence type="ECO:0000256" key="4">
    <source>
        <dbReference type="PROSITE-ProRule" id="PRU10141"/>
    </source>
</evidence>
<dbReference type="Pfam" id="PF00954">
    <property type="entry name" value="S_locus_glycop"/>
    <property type="match status" value="1"/>
</dbReference>
<dbReference type="Proteomes" id="UP000836841">
    <property type="component" value="Chromosome 5"/>
</dbReference>
<evidence type="ECO:0000256" key="2">
    <source>
        <dbReference type="ARBA" id="ARBA00023157"/>
    </source>
</evidence>
<feature type="signal peptide" evidence="6">
    <location>
        <begin position="1"/>
        <end position="20"/>
    </location>
</feature>
<dbReference type="InterPro" id="IPR011009">
    <property type="entry name" value="Kinase-like_dom_sf"/>
</dbReference>
<keyword evidence="5" id="KW-0472">Membrane</keyword>
<dbReference type="Pfam" id="PF01453">
    <property type="entry name" value="B_lectin"/>
    <property type="match status" value="1"/>
</dbReference>
<dbReference type="GO" id="GO:0005524">
    <property type="term" value="F:ATP binding"/>
    <property type="evidence" value="ECO:0007669"/>
    <property type="project" value="UniProtKB-UniRule"/>
</dbReference>
<feature type="domain" description="Bulb-type lectin" evidence="8">
    <location>
        <begin position="17"/>
        <end position="141"/>
    </location>
</feature>
<dbReference type="Gene3D" id="3.30.200.20">
    <property type="entry name" value="Phosphorylase Kinase, domain 1"/>
    <property type="match status" value="1"/>
</dbReference>
<dbReference type="InterPro" id="IPR017441">
    <property type="entry name" value="Protein_kinase_ATP_BS"/>
</dbReference>
<feature type="binding site" evidence="4">
    <location>
        <position position="508"/>
    </location>
    <ligand>
        <name>ATP</name>
        <dbReference type="ChEBI" id="CHEBI:30616"/>
    </ligand>
</feature>
<dbReference type="PANTHER" id="PTHR32444">
    <property type="entry name" value="BULB-TYPE LECTIN DOMAIN-CONTAINING PROTEIN"/>
    <property type="match status" value="1"/>
</dbReference>
<protein>
    <submittedName>
        <fullName evidence="10">Uncharacterized protein</fullName>
    </submittedName>
</protein>